<dbReference type="PANTHER" id="PTHR42852">
    <property type="entry name" value="THIOL:DISULFIDE INTERCHANGE PROTEIN DSBE"/>
    <property type="match status" value="1"/>
</dbReference>
<comment type="caution">
    <text evidence="3">The sequence shown here is derived from an EMBL/GenBank/DDBJ whole genome shotgun (WGS) entry which is preliminary data.</text>
</comment>
<dbReference type="AlphaFoldDB" id="A0A0L0WE99"/>
<dbReference type="InterPro" id="IPR013766">
    <property type="entry name" value="Thioredoxin_domain"/>
</dbReference>
<keyword evidence="4" id="KW-1185">Reference proteome</keyword>
<sequence>MNKNKMIIIVSLLILILITAGALLVVENPEIMNKIKNISKGENNKQSKNSDNIKKDSKEKVSEKNNEENKEENNKEDKSITIDIGKEAPDFKYKNSNGEEVFLKDLNGKEVSLKDYKGKYLFVNFWATWCEPCREEMPDLNKFYLENRNEIEVLAINIGEEKTLAEEFIQENEYRIPVLLDEESEIASKYGVALIPMSFIIGPDGKIKAINPGVMTYDQMKESLRIVKQ</sequence>
<dbReference type="RefSeq" id="WP_050354181.1">
    <property type="nucleotide sequence ID" value="NZ_LGSS01000002.1"/>
</dbReference>
<name>A0A0L0WE99_GOTPU</name>
<dbReference type="GO" id="GO:0016209">
    <property type="term" value="F:antioxidant activity"/>
    <property type="evidence" value="ECO:0007669"/>
    <property type="project" value="InterPro"/>
</dbReference>
<dbReference type="PANTHER" id="PTHR42852:SF13">
    <property type="entry name" value="PROTEIN DIPZ"/>
    <property type="match status" value="1"/>
</dbReference>
<dbReference type="Proteomes" id="UP000037267">
    <property type="component" value="Unassembled WGS sequence"/>
</dbReference>
<evidence type="ECO:0000313" key="4">
    <source>
        <dbReference type="Proteomes" id="UP000037267"/>
    </source>
</evidence>
<dbReference type="CDD" id="cd02966">
    <property type="entry name" value="TlpA_like_family"/>
    <property type="match status" value="1"/>
</dbReference>
<gene>
    <name evidence="3" type="ORF">CLPU_2c02550</name>
</gene>
<dbReference type="InterPro" id="IPR017937">
    <property type="entry name" value="Thioredoxin_CS"/>
</dbReference>
<dbReference type="InterPro" id="IPR050553">
    <property type="entry name" value="Thioredoxin_ResA/DsbE_sf"/>
</dbReference>
<dbReference type="InterPro" id="IPR000866">
    <property type="entry name" value="AhpC/TSA"/>
</dbReference>
<protein>
    <recommendedName>
        <fullName evidence="2">Thioredoxin domain-containing protein</fullName>
    </recommendedName>
</protein>
<evidence type="ECO:0000256" key="1">
    <source>
        <dbReference type="SAM" id="MobiDB-lite"/>
    </source>
</evidence>
<proteinExistence type="predicted"/>
<evidence type="ECO:0000313" key="3">
    <source>
        <dbReference type="EMBL" id="KNF09803.1"/>
    </source>
</evidence>
<dbReference type="GO" id="GO:0016491">
    <property type="term" value="F:oxidoreductase activity"/>
    <property type="evidence" value="ECO:0007669"/>
    <property type="project" value="InterPro"/>
</dbReference>
<dbReference type="STRING" id="1503.CLPU_2c02550"/>
<dbReference type="PROSITE" id="PS00194">
    <property type="entry name" value="THIOREDOXIN_1"/>
    <property type="match status" value="1"/>
</dbReference>
<feature type="region of interest" description="Disordered" evidence="1">
    <location>
        <begin position="41"/>
        <end position="81"/>
    </location>
</feature>
<dbReference type="OrthoDB" id="9790390at2"/>
<accession>A0A0L0WE99</accession>
<feature type="compositionally biased region" description="Basic and acidic residues" evidence="1">
    <location>
        <begin position="51"/>
        <end position="81"/>
    </location>
</feature>
<dbReference type="InterPro" id="IPR036249">
    <property type="entry name" value="Thioredoxin-like_sf"/>
</dbReference>
<reference evidence="4" key="1">
    <citation type="submission" date="2015-07" db="EMBL/GenBank/DDBJ databases">
        <title>Draft genome sequence of the purine-degrading Gottschalkia purinilyticum DSM 1384 (formerly Clostridium purinilyticum).</title>
        <authorList>
            <person name="Poehlein A."/>
            <person name="Schiel-Bengelsdorf B."/>
            <person name="Bengelsdorf F.R."/>
            <person name="Daniel R."/>
            <person name="Duerre P."/>
        </authorList>
    </citation>
    <scope>NUCLEOTIDE SEQUENCE [LARGE SCALE GENOMIC DNA]</scope>
    <source>
        <strain evidence="4">DSM 1384</strain>
    </source>
</reference>
<dbReference type="SUPFAM" id="SSF52833">
    <property type="entry name" value="Thioredoxin-like"/>
    <property type="match status" value="1"/>
</dbReference>
<dbReference type="EMBL" id="LGSS01000002">
    <property type="protein sequence ID" value="KNF09803.1"/>
    <property type="molecule type" value="Genomic_DNA"/>
</dbReference>
<feature type="domain" description="Thioredoxin" evidence="2">
    <location>
        <begin position="82"/>
        <end position="229"/>
    </location>
</feature>
<evidence type="ECO:0000259" key="2">
    <source>
        <dbReference type="PROSITE" id="PS51352"/>
    </source>
</evidence>
<dbReference type="Pfam" id="PF00578">
    <property type="entry name" value="AhpC-TSA"/>
    <property type="match status" value="1"/>
</dbReference>
<dbReference type="Gene3D" id="3.40.30.10">
    <property type="entry name" value="Glutaredoxin"/>
    <property type="match status" value="1"/>
</dbReference>
<organism evidence="3 4">
    <name type="scientific">Gottschalkia purinilytica</name>
    <name type="common">Clostridium purinilyticum</name>
    <dbReference type="NCBI Taxonomy" id="1503"/>
    <lineage>
        <taxon>Bacteria</taxon>
        <taxon>Bacillati</taxon>
        <taxon>Bacillota</taxon>
        <taxon>Tissierellia</taxon>
        <taxon>Tissierellales</taxon>
        <taxon>Gottschalkiaceae</taxon>
        <taxon>Gottschalkia</taxon>
    </lineage>
</organism>
<dbReference type="PROSITE" id="PS51352">
    <property type="entry name" value="THIOREDOXIN_2"/>
    <property type="match status" value="1"/>
</dbReference>